<feature type="compositionally biased region" description="Pro residues" evidence="7">
    <location>
        <begin position="63"/>
        <end position="94"/>
    </location>
</feature>
<name>A0A561EXB9_9ACTN</name>
<keyword evidence="4 6" id="KW-0238">DNA-binding</keyword>
<feature type="compositionally biased region" description="Low complexity" evidence="7">
    <location>
        <begin position="95"/>
        <end position="105"/>
    </location>
</feature>
<sequence>MTEHDPSRTDRAVGQAALRAALATLLASAGGDPRPEDLADVLWISRLTGVTPLPGSEPATTPTAPPAAPPPPGRTPEPPAAGRPPAEGEPPGRPAPEAAPEAAAEAEPKVELHSHHTPEPVGPAAARSGQVVQVTRPTALPGALDLARALRPLRRPLNNAVGGPDLAGLDEEATAETTAEVGVLVPVWHQERQPRFSVDLLVDTGATMAVWTGLAGELATLLERHGAFADVRSWALDTDGPVPRLAAFRRRRHAARAGARPTVEHPHWTGPLADPLGRRILLVLTDGVGPAWYGEELPAFLARAVTGRPVAALQVLPRRLWHRTALRPAPVEGRAATDGRTAPVFRPGAAFPGVPLGAAGSDARAAMRWLPILEIDADWLTPWAGLAAGRTTGWTPMLAAPLRGVPRPSRPARDTDTRPPAADRVAAFRAGSSPNAYRLACHLAAAPLSLPVMRLVQRATVPDSGQTDLAELFLSGLLEIRTEAADPDEVVYDFGDGVREELLAELTRSESVRVLEHVLAKVSGRVAATFGGTLDFRALAASAEADGRPLPAKSRPFAEVAVAVLAGAGGQHATVSRRLRAAVDGAAGAGSRVDGPGPTLSGIRRELLNPVPPIVSPPDPPRMIGRRDELGILTRACVAEPTITYAGFRRPAMVVVRAANGLGRRRLVQEYVQRHGARHSVVHWIDGRGPSALRAGLEQLRSALTPAAGGPESPVPLAELVADHPGWLIVIDHFRPPVDPGRSGVDPRDFFGLADGGPGCLLLTTAAPVTGEFPDNAEVINLGPLSDGDLLEEIRLRSGAAYPRIERTAQLGSLLARMPRHPEALGGWDLDAELAALIARVDSAEPSEEPSGALSAVRSFPLPSPAVAVAAIPGSFGKGRIAVCGADGLVRFLDAADGRQAADPIALDTADVAAMAAIEDSEGRGFVATASSGGQINFWNAANGALYLINGRDPGLAAMAGYTDVNGRRYLWTSDRTGRMRLWDPDNGESVASLGGTAAHRATVVPHSAGASAVLDLGPDGQVRHWRPGRPDGLDLRTIGTIDPVRARQIAGIASDEDRCVIASIGDLDDRVHIWELYGSAYVPDAETEEPDEDTTRVVGGRYRLLQPIAQGGEGELWHAEALPDRSRVVVKLIPRRDGGVDQTTDFGRRATALARLRHPGIVALHDAGILPDAYYLVMEHVEGGDLRSLLDAGPVGVAHILAIGRQVADALEYLHGHGIVHYDVKPANILVRTGGEAVLCDFGFGWLAAEDQPGDVVTSRASGRGRVPMTPRYMAPEQASGGWPGPRTDLYSLGCVLYELATGQPPFTETSTSALMQHHTHTVPEPPDRSRPDLPGDLTELIQELLEKDPEQRPVDAAEVSRRLGLLESVRPQAPGSDLRLTYSVLGGLQVLRGRNRVRLGSAEQSALLATLIGYHGAPLTLRDLVDSLWDRADAPRLALDTVQEQLRILGELLNRPSPRNVLVRSADGSYALEFDAADVDAERFEDRIALAEAALTGGDLRKVLEYTSAALAMWQGTPLADVQGPYALRERARLQGLYERARGLRFEAEVGLGNAAAVLPELRQFAVDNPPNTQAQRALMLALHRTGRTDEALAHYGSVRRYYEQELGSRPEPRLTELRDRIIREDPELLLLPTPPEDVERTTHSGAEELNLRFTLLGPLRAWRDGRQLRLGPPQQQAVLAALLLNAGQPMSMQTLVDAVWGDQPPGQPERAVSTYVSHLRSVIEDGAVSQRQSRVVQTVDGGYLARIPAGSDDLSVFNSNLAKAASMRATGEPHGAHLVLHTALLLWQGEPLAGIPGPYAAQQRALLAGRRLDASEEMYAVALEVGQHEEVVTKLGALAAEEPERWRLHALLMLALTRCGRRWEAIAAFESVRERLTKEFGRAPSSALTALHERILAADPELMAPGNVDELLDRIAGQS</sequence>
<evidence type="ECO:0000256" key="5">
    <source>
        <dbReference type="ARBA" id="ARBA00023163"/>
    </source>
</evidence>
<dbReference type="CDD" id="cd14014">
    <property type="entry name" value="STKc_PknB_like"/>
    <property type="match status" value="1"/>
</dbReference>
<keyword evidence="10" id="KW-0723">Serine/threonine-protein kinase</keyword>
<proteinExistence type="inferred from homology"/>
<dbReference type="RefSeq" id="WP_145794492.1">
    <property type="nucleotide sequence ID" value="NZ_BAAABR010000017.1"/>
</dbReference>
<evidence type="ECO:0000313" key="10">
    <source>
        <dbReference type="EMBL" id="TWE20253.1"/>
    </source>
</evidence>
<dbReference type="SUPFAM" id="SSF56112">
    <property type="entry name" value="Protein kinase-like (PK-like)"/>
    <property type="match status" value="1"/>
</dbReference>
<dbReference type="Gene3D" id="2.130.10.10">
    <property type="entry name" value="YVTN repeat-like/Quinoprotein amine dehydrogenase"/>
    <property type="match status" value="1"/>
</dbReference>
<dbReference type="NCBIfam" id="NF041121">
    <property type="entry name" value="SAV_2336_NTERM"/>
    <property type="match status" value="1"/>
</dbReference>
<dbReference type="GO" id="GO:0006355">
    <property type="term" value="P:regulation of DNA-templated transcription"/>
    <property type="evidence" value="ECO:0007669"/>
    <property type="project" value="InterPro"/>
</dbReference>
<protein>
    <submittedName>
        <fullName evidence="10">Serine/threonine protein kinase</fullName>
    </submittedName>
</protein>
<dbReference type="GO" id="GO:0000160">
    <property type="term" value="P:phosphorelay signal transduction system"/>
    <property type="evidence" value="ECO:0007669"/>
    <property type="project" value="UniProtKB-KW"/>
</dbReference>
<keyword evidence="10" id="KW-0808">Transferase</keyword>
<dbReference type="SUPFAM" id="SSF50998">
    <property type="entry name" value="Quinoprotein alcohol dehydrogenase-like"/>
    <property type="match status" value="1"/>
</dbReference>
<dbReference type="Pfam" id="PF00486">
    <property type="entry name" value="Trans_reg_C"/>
    <property type="match status" value="1"/>
</dbReference>
<dbReference type="Gene3D" id="1.25.40.10">
    <property type="entry name" value="Tetratricopeptide repeat domain"/>
    <property type="match status" value="2"/>
</dbReference>
<dbReference type="PROSITE" id="PS50011">
    <property type="entry name" value="PROTEIN_KINASE_DOM"/>
    <property type="match status" value="1"/>
</dbReference>
<feature type="domain" description="Protein kinase" evidence="8">
    <location>
        <begin position="1103"/>
        <end position="1368"/>
    </location>
</feature>
<evidence type="ECO:0000259" key="8">
    <source>
        <dbReference type="PROSITE" id="PS50011"/>
    </source>
</evidence>
<evidence type="ECO:0000259" key="9">
    <source>
        <dbReference type="PROSITE" id="PS51755"/>
    </source>
</evidence>
<dbReference type="Gene3D" id="3.30.200.20">
    <property type="entry name" value="Phosphorylase Kinase, domain 1"/>
    <property type="match status" value="1"/>
</dbReference>
<dbReference type="Pfam" id="PF03704">
    <property type="entry name" value="BTAD"/>
    <property type="match status" value="2"/>
</dbReference>
<evidence type="ECO:0000256" key="1">
    <source>
        <dbReference type="ARBA" id="ARBA00005820"/>
    </source>
</evidence>
<accession>A0A561EXB9</accession>
<gene>
    <name evidence="10" type="ORF">FB465_5400</name>
</gene>
<evidence type="ECO:0000256" key="7">
    <source>
        <dbReference type="SAM" id="MobiDB-lite"/>
    </source>
</evidence>
<comment type="caution">
    <text evidence="10">The sequence shown here is derived from an EMBL/GenBank/DDBJ whole genome shotgun (WGS) entry which is preliminary data.</text>
</comment>
<comment type="similarity">
    <text evidence="1">Belongs to the AfsR/DnrI/RedD regulatory family.</text>
</comment>
<evidence type="ECO:0000256" key="2">
    <source>
        <dbReference type="ARBA" id="ARBA00023012"/>
    </source>
</evidence>
<evidence type="ECO:0000313" key="11">
    <source>
        <dbReference type="Proteomes" id="UP000318416"/>
    </source>
</evidence>
<keyword evidence="2" id="KW-0902">Two-component regulatory system</keyword>
<feature type="compositionally biased region" description="Basic and acidic residues" evidence="7">
    <location>
        <begin position="106"/>
        <end position="118"/>
    </location>
</feature>
<dbReference type="SMART" id="SM00220">
    <property type="entry name" value="S_TKc"/>
    <property type="match status" value="1"/>
</dbReference>
<dbReference type="SMART" id="SM01043">
    <property type="entry name" value="BTAD"/>
    <property type="match status" value="2"/>
</dbReference>
<dbReference type="InterPro" id="IPR047738">
    <property type="entry name" value="SAV_2336-like_N"/>
</dbReference>
<dbReference type="Gene3D" id="1.10.10.10">
    <property type="entry name" value="Winged helix-like DNA-binding domain superfamily/Winged helix DNA-binding domain"/>
    <property type="match status" value="2"/>
</dbReference>
<feature type="domain" description="OmpR/PhoB-type" evidence="9">
    <location>
        <begin position="1642"/>
        <end position="1750"/>
    </location>
</feature>
<dbReference type="Proteomes" id="UP000318416">
    <property type="component" value="Unassembled WGS sequence"/>
</dbReference>
<reference evidence="10 11" key="1">
    <citation type="submission" date="2019-06" db="EMBL/GenBank/DDBJ databases">
        <title>Sequencing the genomes of 1000 actinobacteria strains.</title>
        <authorList>
            <person name="Klenk H.-P."/>
        </authorList>
    </citation>
    <scope>NUCLEOTIDE SEQUENCE [LARGE SCALE GENOMIC DNA]</scope>
    <source>
        <strain evidence="10 11">DSM 41649</strain>
    </source>
</reference>
<dbReference type="OrthoDB" id="4495511at2"/>
<dbReference type="InterPro" id="IPR011990">
    <property type="entry name" value="TPR-like_helical_dom_sf"/>
</dbReference>
<dbReference type="CDD" id="cd15831">
    <property type="entry name" value="BTAD"/>
    <property type="match status" value="2"/>
</dbReference>
<dbReference type="InterPro" id="IPR011009">
    <property type="entry name" value="Kinase-like_dom_sf"/>
</dbReference>
<evidence type="ECO:0000256" key="6">
    <source>
        <dbReference type="PROSITE-ProRule" id="PRU01091"/>
    </source>
</evidence>
<dbReference type="InterPro" id="IPR005158">
    <property type="entry name" value="BTAD"/>
</dbReference>
<keyword evidence="11" id="KW-1185">Reference proteome</keyword>
<dbReference type="InterPro" id="IPR036388">
    <property type="entry name" value="WH-like_DNA-bd_sf"/>
</dbReference>
<dbReference type="PROSITE" id="PS51755">
    <property type="entry name" value="OMPR_PHOB"/>
    <property type="match status" value="1"/>
</dbReference>
<dbReference type="PANTHER" id="PTHR35807">
    <property type="entry name" value="TRANSCRIPTIONAL REGULATOR REDD-RELATED"/>
    <property type="match status" value="1"/>
</dbReference>
<dbReference type="GO" id="GO:0003677">
    <property type="term" value="F:DNA binding"/>
    <property type="evidence" value="ECO:0007669"/>
    <property type="project" value="UniProtKB-UniRule"/>
</dbReference>
<dbReference type="InterPro" id="IPR011047">
    <property type="entry name" value="Quinoprotein_ADH-like_sf"/>
</dbReference>
<dbReference type="Gene3D" id="1.10.510.10">
    <property type="entry name" value="Transferase(Phosphotransferase) domain 1"/>
    <property type="match status" value="1"/>
</dbReference>
<dbReference type="EMBL" id="VIVR01000001">
    <property type="protein sequence ID" value="TWE20253.1"/>
    <property type="molecule type" value="Genomic_DNA"/>
</dbReference>
<dbReference type="SUPFAM" id="SSF46894">
    <property type="entry name" value="C-terminal effector domain of the bipartite response regulators"/>
    <property type="match status" value="1"/>
</dbReference>
<organism evidence="10 11">
    <name type="scientific">Kitasatospora atroaurantiaca</name>
    <dbReference type="NCBI Taxonomy" id="285545"/>
    <lineage>
        <taxon>Bacteria</taxon>
        <taxon>Bacillati</taxon>
        <taxon>Actinomycetota</taxon>
        <taxon>Actinomycetes</taxon>
        <taxon>Kitasatosporales</taxon>
        <taxon>Streptomycetaceae</taxon>
        <taxon>Kitasatospora</taxon>
    </lineage>
</organism>
<keyword evidence="10" id="KW-0418">Kinase</keyword>
<dbReference type="GO" id="GO:0004674">
    <property type="term" value="F:protein serine/threonine kinase activity"/>
    <property type="evidence" value="ECO:0007669"/>
    <property type="project" value="UniProtKB-KW"/>
</dbReference>
<keyword evidence="3" id="KW-0805">Transcription regulation</keyword>
<dbReference type="InterPro" id="IPR016032">
    <property type="entry name" value="Sig_transdc_resp-reg_C-effctor"/>
</dbReference>
<dbReference type="InterPro" id="IPR000719">
    <property type="entry name" value="Prot_kinase_dom"/>
</dbReference>
<dbReference type="InterPro" id="IPR008271">
    <property type="entry name" value="Ser/Thr_kinase_AS"/>
</dbReference>
<dbReference type="PANTHER" id="PTHR35807:SF1">
    <property type="entry name" value="TRANSCRIPTIONAL REGULATOR REDD"/>
    <property type="match status" value="1"/>
</dbReference>
<dbReference type="InterPro" id="IPR015943">
    <property type="entry name" value="WD40/YVTN_repeat-like_dom_sf"/>
</dbReference>
<dbReference type="InterPro" id="IPR001867">
    <property type="entry name" value="OmpR/PhoB-type_DNA-bd"/>
</dbReference>
<feature type="DNA-binding region" description="OmpR/PhoB-type" evidence="6">
    <location>
        <begin position="1642"/>
        <end position="1750"/>
    </location>
</feature>
<dbReference type="SUPFAM" id="SSF48452">
    <property type="entry name" value="TPR-like"/>
    <property type="match status" value="2"/>
</dbReference>
<dbReference type="GO" id="GO:0005524">
    <property type="term" value="F:ATP binding"/>
    <property type="evidence" value="ECO:0007669"/>
    <property type="project" value="InterPro"/>
</dbReference>
<dbReference type="Pfam" id="PF00069">
    <property type="entry name" value="Pkinase"/>
    <property type="match status" value="1"/>
</dbReference>
<evidence type="ECO:0000256" key="4">
    <source>
        <dbReference type="ARBA" id="ARBA00023125"/>
    </source>
</evidence>
<feature type="region of interest" description="Disordered" evidence="7">
    <location>
        <begin position="401"/>
        <end position="421"/>
    </location>
</feature>
<dbReference type="SMART" id="SM00862">
    <property type="entry name" value="Trans_reg_C"/>
    <property type="match status" value="1"/>
</dbReference>
<keyword evidence="5" id="KW-0804">Transcription</keyword>
<dbReference type="PROSITE" id="PS00108">
    <property type="entry name" value="PROTEIN_KINASE_ST"/>
    <property type="match status" value="1"/>
</dbReference>
<dbReference type="InterPro" id="IPR051677">
    <property type="entry name" value="AfsR-DnrI-RedD_regulator"/>
</dbReference>
<evidence type="ECO:0000256" key="3">
    <source>
        <dbReference type="ARBA" id="ARBA00023015"/>
    </source>
</evidence>
<feature type="region of interest" description="Disordered" evidence="7">
    <location>
        <begin position="52"/>
        <end position="129"/>
    </location>
</feature>